<evidence type="ECO:0000313" key="3">
    <source>
        <dbReference type="Proteomes" id="UP000254329"/>
    </source>
</evidence>
<evidence type="ECO:0000313" key="2">
    <source>
        <dbReference type="EMBL" id="STO60023.1"/>
    </source>
</evidence>
<feature type="chain" id="PRO_5030036284" evidence="1">
    <location>
        <begin position="18"/>
        <end position="264"/>
    </location>
</feature>
<keyword evidence="1" id="KW-0732">Signal</keyword>
<dbReference type="PANTHER" id="PTHR43628">
    <property type="entry name" value="ACTIVATOR OF C KINASE PROTEIN 1-RELATED"/>
    <property type="match status" value="1"/>
</dbReference>
<organism evidence="2 3">
    <name type="scientific">Canicola haemoglobinophilus</name>
    <dbReference type="NCBI Taxonomy" id="733"/>
    <lineage>
        <taxon>Bacteria</taxon>
        <taxon>Pseudomonadati</taxon>
        <taxon>Pseudomonadota</taxon>
        <taxon>Gammaproteobacteria</taxon>
        <taxon>Pasteurellales</taxon>
        <taxon>Pasteurellaceae</taxon>
        <taxon>Canicola</taxon>
    </lineage>
</organism>
<evidence type="ECO:0000256" key="1">
    <source>
        <dbReference type="SAM" id="SignalP"/>
    </source>
</evidence>
<dbReference type="RefSeq" id="WP_078218080.1">
    <property type="nucleotide sequence ID" value="NZ_MUXZ01000008.1"/>
</dbReference>
<dbReference type="PANTHER" id="PTHR43628:SF1">
    <property type="entry name" value="CHITIN SYNTHASE REGULATORY FACTOR 2-RELATED"/>
    <property type="match status" value="1"/>
</dbReference>
<dbReference type="InterPro" id="IPR011990">
    <property type="entry name" value="TPR-like_helical_dom_sf"/>
</dbReference>
<dbReference type="AlphaFoldDB" id="A0A1V4B2S1"/>
<dbReference type="EMBL" id="UGHF01000001">
    <property type="protein sequence ID" value="STO60023.1"/>
    <property type="molecule type" value="Genomic_DNA"/>
</dbReference>
<keyword evidence="2" id="KW-0378">Hydrolase</keyword>
<dbReference type="Gene3D" id="1.25.40.10">
    <property type="entry name" value="Tetratricopeptide repeat domain"/>
    <property type="match status" value="2"/>
</dbReference>
<dbReference type="SUPFAM" id="SSF81901">
    <property type="entry name" value="HCP-like"/>
    <property type="match status" value="2"/>
</dbReference>
<dbReference type="InterPro" id="IPR052945">
    <property type="entry name" value="Mitotic_Regulator"/>
</dbReference>
<dbReference type="GO" id="GO:0008800">
    <property type="term" value="F:beta-lactamase activity"/>
    <property type="evidence" value="ECO:0007669"/>
    <property type="project" value="UniProtKB-EC"/>
</dbReference>
<sequence>MKKFLLFLSLVIPLALAENLVFLTIPQLTEKAEQGDAIAQTTLGTAYYFGRKKEQVEKDYVKALYWYKKAAEQNQPIALYRLGVMYELGQGVEKDEKEAFKWYLKSAKLGKTDAQSTVAFAYYKGEWVAKDDKQAFYWLKKAAEKGGYYNILGAFYFHGIGTEQNVEKAFENFIKAHQLQPKDASIQEQLGIMYEFGLGTNVDAYRAFDFYLKAADQGKSYSQYRIAYFYDVGKVDSQNKERAVIYYRLACKNGEQQACKVLGW</sequence>
<dbReference type="SMART" id="SM00671">
    <property type="entry name" value="SEL1"/>
    <property type="match status" value="6"/>
</dbReference>
<reference evidence="2 3" key="1">
    <citation type="submission" date="2018-06" db="EMBL/GenBank/DDBJ databases">
        <authorList>
            <consortium name="Pathogen Informatics"/>
            <person name="Doyle S."/>
        </authorList>
    </citation>
    <scope>NUCLEOTIDE SEQUENCE [LARGE SCALE GENOMIC DNA]</scope>
    <source>
        <strain evidence="2 3">NCTC1659</strain>
    </source>
</reference>
<protein>
    <submittedName>
        <fullName evidence="2">Sel1 domain protein, repeat-containing protein</fullName>
        <ecNumber evidence="2">3.5.2.6</ecNumber>
    </submittedName>
</protein>
<dbReference type="InterPro" id="IPR006597">
    <property type="entry name" value="Sel1-like"/>
</dbReference>
<name>A0A1V4B2S1_9PAST</name>
<accession>A0A1V4B2S1</accession>
<keyword evidence="3" id="KW-1185">Reference proteome</keyword>
<gene>
    <name evidence="2" type="primary">hcpD</name>
    <name evidence="2" type="ORF">NCTC1659_01288</name>
</gene>
<proteinExistence type="predicted"/>
<dbReference type="EC" id="3.5.2.6" evidence="2"/>
<dbReference type="Proteomes" id="UP000254329">
    <property type="component" value="Unassembled WGS sequence"/>
</dbReference>
<dbReference type="STRING" id="733.B0186_03895"/>
<feature type="signal peptide" evidence="1">
    <location>
        <begin position="1"/>
        <end position="17"/>
    </location>
</feature>
<dbReference type="Pfam" id="PF08238">
    <property type="entry name" value="Sel1"/>
    <property type="match status" value="6"/>
</dbReference>